<evidence type="ECO:0000256" key="7">
    <source>
        <dbReference type="ARBA" id="ARBA00023136"/>
    </source>
</evidence>
<feature type="transmembrane region" description="Helical" evidence="10">
    <location>
        <begin position="92"/>
        <end position="110"/>
    </location>
</feature>
<evidence type="ECO:0000259" key="12">
    <source>
        <dbReference type="PROSITE" id="PS50042"/>
    </source>
</evidence>
<reference evidence="13" key="1">
    <citation type="submission" date="2020-05" db="EMBL/GenBank/DDBJ databases">
        <title>WGS assembly of Panicum virgatum.</title>
        <authorList>
            <person name="Lovell J.T."/>
            <person name="Jenkins J."/>
            <person name="Shu S."/>
            <person name="Juenger T.E."/>
            <person name="Schmutz J."/>
        </authorList>
    </citation>
    <scope>NUCLEOTIDE SEQUENCE</scope>
    <source>
        <strain evidence="13">AP13</strain>
    </source>
</reference>
<dbReference type="PROSITE" id="PS50042">
    <property type="entry name" value="CNMP_BINDING_3"/>
    <property type="match status" value="1"/>
</dbReference>
<dbReference type="InterPro" id="IPR018490">
    <property type="entry name" value="cNMP-bd_dom_sf"/>
</dbReference>
<dbReference type="PANTHER" id="PTHR45651:SF7">
    <property type="entry name" value="OS09G0558300 PROTEIN"/>
    <property type="match status" value="1"/>
</dbReference>
<evidence type="ECO:0000256" key="8">
    <source>
        <dbReference type="ARBA" id="ARBA00023286"/>
    </source>
</evidence>
<keyword evidence="14" id="KW-1185">Reference proteome</keyword>
<evidence type="ECO:0000313" key="13">
    <source>
        <dbReference type="EMBL" id="KAG2636778.1"/>
    </source>
</evidence>
<protein>
    <recommendedName>
        <fullName evidence="12">Cyclic nucleotide-binding domain-containing protein</fullName>
    </recommendedName>
</protein>
<evidence type="ECO:0000256" key="9">
    <source>
        <dbReference type="ARBA" id="ARBA00023303"/>
    </source>
</evidence>
<name>A0A8T0VPG8_PANVG</name>
<proteinExistence type="inferred from homology"/>
<evidence type="ECO:0000256" key="1">
    <source>
        <dbReference type="ARBA" id="ARBA00004127"/>
    </source>
</evidence>
<evidence type="ECO:0000256" key="6">
    <source>
        <dbReference type="ARBA" id="ARBA00023065"/>
    </source>
</evidence>
<dbReference type="GO" id="GO:0012505">
    <property type="term" value="C:endomembrane system"/>
    <property type="evidence" value="ECO:0007669"/>
    <property type="project" value="UniProtKB-SubCell"/>
</dbReference>
<dbReference type="GO" id="GO:0016020">
    <property type="term" value="C:membrane"/>
    <property type="evidence" value="ECO:0007669"/>
    <property type="project" value="InterPro"/>
</dbReference>
<evidence type="ECO:0000313" key="14">
    <source>
        <dbReference type="Proteomes" id="UP000823388"/>
    </source>
</evidence>
<dbReference type="Gene3D" id="1.10.287.70">
    <property type="match status" value="1"/>
</dbReference>
<gene>
    <name evidence="13" type="ORF">PVAP13_2NG471900</name>
</gene>
<dbReference type="CDD" id="cd00038">
    <property type="entry name" value="CAP_ED"/>
    <property type="match status" value="1"/>
</dbReference>
<keyword evidence="3" id="KW-0813">Transport</keyword>
<evidence type="ECO:0000256" key="3">
    <source>
        <dbReference type="ARBA" id="ARBA00022448"/>
    </source>
</evidence>
<dbReference type="GO" id="GO:0005216">
    <property type="term" value="F:monoatomic ion channel activity"/>
    <property type="evidence" value="ECO:0007669"/>
    <property type="project" value="InterPro"/>
</dbReference>
<dbReference type="InterPro" id="IPR005821">
    <property type="entry name" value="Ion_trans_dom"/>
</dbReference>
<dbReference type="Proteomes" id="UP000823388">
    <property type="component" value="Chromosome 2N"/>
</dbReference>
<organism evidence="13 14">
    <name type="scientific">Panicum virgatum</name>
    <name type="common">Blackwell switchgrass</name>
    <dbReference type="NCBI Taxonomy" id="38727"/>
    <lineage>
        <taxon>Eukaryota</taxon>
        <taxon>Viridiplantae</taxon>
        <taxon>Streptophyta</taxon>
        <taxon>Embryophyta</taxon>
        <taxon>Tracheophyta</taxon>
        <taxon>Spermatophyta</taxon>
        <taxon>Magnoliopsida</taxon>
        <taxon>Liliopsida</taxon>
        <taxon>Poales</taxon>
        <taxon>Poaceae</taxon>
        <taxon>PACMAD clade</taxon>
        <taxon>Panicoideae</taxon>
        <taxon>Panicodae</taxon>
        <taxon>Paniceae</taxon>
        <taxon>Panicinae</taxon>
        <taxon>Panicum</taxon>
        <taxon>Panicum sect. Hiantes</taxon>
    </lineage>
</organism>
<accession>A0A8T0VPG8</accession>
<evidence type="ECO:0000256" key="11">
    <source>
        <dbReference type="SAM" id="SignalP"/>
    </source>
</evidence>
<dbReference type="SUPFAM" id="SSF81324">
    <property type="entry name" value="Voltage-gated potassium channels"/>
    <property type="match status" value="1"/>
</dbReference>
<feature type="transmembrane region" description="Helical" evidence="10">
    <location>
        <begin position="185"/>
        <end position="204"/>
    </location>
</feature>
<dbReference type="Gene3D" id="1.10.287.630">
    <property type="entry name" value="Helix hairpin bin"/>
    <property type="match status" value="1"/>
</dbReference>
<feature type="transmembrane region" description="Helical" evidence="10">
    <location>
        <begin position="216"/>
        <end position="235"/>
    </location>
</feature>
<keyword evidence="11" id="KW-0732">Signal</keyword>
<keyword evidence="8" id="KW-1071">Ligand-gated ion channel</keyword>
<dbReference type="Gene3D" id="2.60.120.10">
    <property type="entry name" value="Jelly Rolls"/>
    <property type="match status" value="1"/>
</dbReference>
<keyword evidence="4 10" id="KW-0812">Transmembrane</keyword>
<dbReference type="InterPro" id="IPR014710">
    <property type="entry name" value="RmlC-like_jellyroll"/>
</dbReference>
<comment type="caution">
    <text evidence="13">The sequence shown here is derived from an EMBL/GenBank/DDBJ whole genome shotgun (WGS) entry which is preliminary data.</text>
</comment>
<dbReference type="SUPFAM" id="SSF51206">
    <property type="entry name" value="cAMP-binding domain-like"/>
    <property type="match status" value="1"/>
</dbReference>
<keyword evidence="6" id="KW-0406">Ion transport</keyword>
<dbReference type="FunFam" id="2.60.120.10:FF:000024">
    <property type="entry name" value="Cyclic nucleotide-gated ion channel 1"/>
    <property type="match status" value="1"/>
</dbReference>
<comment type="subcellular location">
    <subcellularLocation>
        <location evidence="1">Endomembrane system</location>
        <topology evidence="1">Multi-pass membrane protein</topology>
    </subcellularLocation>
</comment>
<dbReference type="PANTHER" id="PTHR45651">
    <property type="entry name" value="CYCLIC NUCLEOTIDE-GATED ION CHANNEL 15-RELATED-RELATED"/>
    <property type="match status" value="1"/>
</dbReference>
<keyword evidence="9" id="KW-0407">Ion channel</keyword>
<sequence>MLIFFSNIILVLIGFDGFVRHGRIICEKVIFPDERQNQSKPLYQAARVDRFGANRLDVKNPEKLKVLNEGNKPWHQRILDPGSNIVLRWNRVYLMACLFALFIDPFFYYLPLVRKYDNGSSCVAKDQGLSIGITVVRSLADLFYMLNIAIKFHTAYVDPKSRVLGKGELVVDIKKIRRRYIRTDFFVDVLAAVPLPQVTVWLIMPAIQRPDDNVRNTTFALIIVIQYVIRMYLIVPLSNQIIKAVGVVAKSAWGGAAYNLLLYMLASHITGAIYYLLSVERQITCWDQQCLVENTSCSLRFISCENIDSNGYQEWQNNTQIFNNCDANNNNFNYGMFSSALSKGAVSSPLAEKYFFCLWWGLLQLSSSGNPLVTSAFIVENTFAIAIGAISLILFAQLIGNMQTYLQSVSKRLEEWRLRQRDMDEWMRHHQLPAYLQERVRRFVQVKWLATRGVEEESILQALPADIRRDVQRHLCLDLVRRVPFFSEMDDQLLDAICERLVSFLCPENTYISREGDPVNEMLFIIRGKLESSTTNGGRSNFFNSIILRPGDFAGEELLTWALLPKTNVHFPLSTRTVRSLTEVEAFALRAEDLKFVANQFRRLHSKKLQHTFRFYSHHWRTWAACFIQAAWRQHQRRKLAESLSRWESYSWWSEDHQVANKPRHEGTSSGGRTIAEDAIAHMHKLASASRRFRAEDTAIRRLQKPDEPDFSADHFD</sequence>
<keyword evidence="5 10" id="KW-1133">Transmembrane helix</keyword>
<feature type="transmembrane region" description="Helical" evidence="10">
    <location>
        <begin position="372"/>
        <end position="396"/>
    </location>
</feature>
<feature type="chain" id="PRO_5035804611" description="Cyclic nucleotide-binding domain-containing protein" evidence="11">
    <location>
        <begin position="22"/>
        <end position="717"/>
    </location>
</feature>
<keyword evidence="7 10" id="KW-0472">Membrane</keyword>
<feature type="domain" description="Cyclic nucleotide-binding" evidence="12">
    <location>
        <begin position="485"/>
        <end position="567"/>
    </location>
</feature>
<dbReference type="Pfam" id="PF00027">
    <property type="entry name" value="cNMP_binding"/>
    <property type="match status" value="1"/>
</dbReference>
<feature type="transmembrane region" description="Helical" evidence="10">
    <location>
        <begin position="256"/>
        <end position="277"/>
    </location>
</feature>
<feature type="transmembrane region" description="Helical" evidence="10">
    <location>
        <begin position="130"/>
        <end position="150"/>
    </location>
</feature>
<dbReference type="InterPro" id="IPR000595">
    <property type="entry name" value="cNMP-bd_dom"/>
</dbReference>
<evidence type="ECO:0000256" key="5">
    <source>
        <dbReference type="ARBA" id="ARBA00022989"/>
    </source>
</evidence>
<dbReference type="EMBL" id="CM029040">
    <property type="protein sequence ID" value="KAG2636778.1"/>
    <property type="molecule type" value="Genomic_DNA"/>
</dbReference>
<dbReference type="AlphaFoldDB" id="A0A8T0VPG8"/>
<evidence type="ECO:0000256" key="2">
    <source>
        <dbReference type="ARBA" id="ARBA00010486"/>
    </source>
</evidence>
<evidence type="ECO:0000256" key="4">
    <source>
        <dbReference type="ARBA" id="ARBA00022692"/>
    </source>
</evidence>
<dbReference type="Pfam" id="PF00520">
    <property type="entry name" value="Ion_trans"/>
    <property type="match status" value="1"/>
</dbReference>
<dbReference type="SMART" id="SM00100">
    <property type="entry name" value="cNMP"/>
    <property type="match status" value="1"/>
</dbReference>
<comment type="similarity">
    <text evidence="2">Belongs to the cyclic nucleotide-gated cation channel (TC 1.A.1.5) family.</text>
</comment>
<evidence type="ECO:0000256" key="10">
    <source>
        <dbReference type="SAM" id="Phobius"/>
    </source>
</evidence>
<feature type="signal peptide" evidence="11">
    <location>
        <begin position="1"/>
        <end position="21"/>
    </location>
</feature>